<evidence type="ECO:0000313" key="2">
    <source>
        <dbReference type="EMBL" id="RJP56812.1"/>
    </source>
</evidence>
<feature type="transmembrane region" description="Helical" evidence="1">
    <location>
        <begin position="21"/>
        <end position="44"/>
    </location>
</feature>
<gene>
    <name evidence="2" type="ORF">C4541_11400</name>
</gene>
<keyword evidence="1" id="KW-0812">Transmembrane</keyword>
<evidence type="ECO:0000256" key="1">
    <source>
        <dbReference type="SAM" id="Phobius"/>
    </source>
</evidence>
<dbReference type="Proteomes" id="UP000266426">
    <property type="component" value="Unassembled WGS sequence"/>
</dbReference>
<comment type="caution">
    <text evidence="2">The sequence shown here is derived from an EMBL/GenBank/DDBJ whole genome shotgun (WGS) entry which is preliminary data.</text>
</comment>
<keyword evidence="1" id="KW-0472">Membrane</keyword>
<organism evidence="2 3">
    <name type="scientific">Candidatus Auribacter fodinae</name>
    <dbReference type="NCBI Taxonomy" id="2093366"/>
    <lineage>
        <taxon>Bacteria</taxon>
        <taxon>Pseudomonadati</taxon>
        <taxon>Candidatus Auribacterota</taxon>
        <taxon>Candidatus Auribacteria</taxon>
        <taxon>Candidatus Auribacterales</taxon>
        <taxon>Candidatus Auribacteraceae</taxon>
        <taxon>Candidatus Auribacter</taxon>
    </lineage>
</organism>
<proteinExistence type="predicted"/>
<accession>A0A3A4QVP3</accession>
<dbReference type="AlphaFoldDB" id="A0A3A4QVP3"/>
<evidence type="ECO:0008006" key="4">
    <source>
        <dbReference type="Google" id="ProtNLM"/>
    </source>
</evidence>
<dbReference type="SUPFAM" id="SSF54523">
    <property type="entry name" value="Pili subunits"/>
    <property type="match status" value="1"/>
</dbReference>
<name>A0A3A4QVP3_9BACT</name>
<reference evidence="2 3" key="1">
    <citation type="journal article" date="2017" name="ISME J.">
        <title>Energy and carbon metabolisms in a deep terrestrial subsurface fluid microbial community.</title>
        <authorList>
            <person name="Momper L."/>
            <person name="Jungbluth S.P."/>
            <person name="Lee M.D."/>
            <person name="Amend J.P."/>
        </authorList>
    </citation>
    <scope>NUCLEOTIDE SEQUENCE [LARGE SCALE GENOMIC DNA]</scope>
    <source>
        <strain evidence="2">SURF_26</strain>
    </source>
</reference>
<dbReference type="EMBL" id="QZJZ01000090">
    <property type="protein sequence ID" value="RJP56812.1"/>
    <property type="molecule type" value="Genomic_DNA"/>
</dbReference>
<protein>
    <recommendedName>
        <fullName evidence="4">Type II secretion system protein</fullName>
    </recommendedName>
</protein>
<keyword evidence="1" id="KW-1133">Transmembrane helix</keyword>
<sequence>MPNTLHPAIQREAVRRRYAQLGFTVLDLLICLATLAVVSCIILIGGARLKSFSQATLCETNIRQVMHAAEMYNSDHRQYPFGYPYATLHNTLESYITYDRTFLCPADKGELYDSYTLFYTGAADDTDEHRYVFGCPRHSRFKKSIALFASTDSASCKTAPLSANTGITNIGSVIHGKITFPDGSHADFGDNQGIIIQSLFTPEERNYVVIRLTEPGSTPITIKAGEYIFVDIALDCAVIHVHDGEISMFPEPGDGKTIWTITADRGRGIIIPTYALLHEENAISIIPQRIRNLPEGTTISLARKDTPHVTADIQRLLGSLAAKSPALKESSTERKIAVNLAHWLENEYGYVSDK</sequence>
<dbReference type="InterPro" id="IPR045584">
    <property type="entry name" value="Pilin-like"/>
</dbReference>
<evidence type="ECO:0000313" key="3">
    <source>
        <dbReference type="Proteomes" id="UP000266426"/>
    </source>
</evidence>